<evidence type="ECO:0000313" key="3">
    <source>
        <dbReference type="Proteomes" id="UP000029024"/>
    </source>
</evidence>
<evidence type="ECO:0000313" key="2">
    <source>
        <dbReference type="EMBL" id="KFI67550.1"/>
    </source>
</evidence>
<dbReference type="Pfam" id="PF07929">
    <property type="entry name" value="PRiA4_ORF3"/>
    <property type="match status" value="1"/>
</dbReference>
<dbReference type="PANTHER" id="PTHR41878">
    <property type="entry name" value="LEXA REPRESSOR-RELATED"/>
    <property type="match status" value="1"/>
</dbReference>
<reference evidence="2 3" key="1">
    <citation type="submission" date="2014-03" db="EMBL/GenBank/DDBJ databases">
        <title>Genomics of Bifidobacteria.</title>
        <authorList>
            <person name="Ventura M."/>
            <person name="Milani C."/>
            <person name="Lugli G.A."/>
        </authorList>
    </citation>
    <scope>NUCLEOTIDE SEQUENCE [LARGE SCALE GENOMIC DNA]</scope>
    <source>
        <strain evidence="2 3">LMG 21814</strain>
    </source>
</reference>
<organism evidence="2 3">
    <name type="scientific">Bifidobacterium longum subsp. suis</name>
    <dbReference type="NCBI Taxonomy" id="1695"/>
    <lineage>
        <taxon>Bacteria</taxon>
        <taxon>Bacillati</taxon>
        <taxon>Actinomycetota</taxon>
        <taxon>Actinomycetes</taxon>
        <taxon>Bifidobacteriales</taxon>
        <taxon>Bifidobacteriaceae</taxon>
        <taxon>Bifidobacterium</taxon>
    </lineage>
</organism>
<dbReference type="InterPro" id="IPR012912">
    <property type="entry name" value="Plasmid_pRiA4b_Orf3-like"/>
</dbReference>
<dbReference type="Gene3D" id="3.10.290.30">
    <property type="entry name" value="MM3350-like"/>
    <property type="match status" value="1"/>
</dbReference>
<dbReference type="SUPFAM" id="SSF159941">
    <property type="entry name" value="MM3350-like"/>
    <property type="match status" value="1"/>
</dbReference>
<gene>
    <name evidence="2" type="ORF">BLSS_2023</name>
</gene>
<sequence>MAGNGNTAFRFRVTLRLDGRECWREILVPASLTFFDLHAVLQECFMWYGEHLFCFCATFPNGKQVQVEELWGEEPSYHEAKYEQYMPVEPLPEVRIASETELGDVFPKARTARYYYDYGDDWIHDIKLLRTYRSVHVADPQLWDGAGDAPSEDVGGVYGFDRFLDTLGNPEDEEHDGMVEWAEDQMWDRFTLNRHRERLFRWHKHRDMMLHG</sequence>
<dbReference type="Proteomes" id="UP000029024">
    <property type="component" value="Unassembled WGS sequence"/>
</dbReference>
<evidence type="ECO:0000259" key="1">
    <source>
        <dbReference type="Pfam" id="PF07929"/>
    </source>
</evidence>
<feature type="domain" description="Plasmid pRiA4b Orf3-like" evidence="1">
    <location>
        <begin position="8"/>
        <end position="193"/>
    </location>
</feature>
<proteinExistence type="predicted"/>
<comment type="caution">
    <text evidence="2">The sequence shown here is derived from an EMBL/GenBank/DDBJ whole genome shotgun (WGS) entry which is preliminary data.</text>
</comment>
<protein>
    <submittedName>
        <fullName evidence="2">Plasmid pRiA4b ORF-3-like protein</fullName>
    </submittedName>
</protein>
<dbReference type="AlphaFoldDB" id="A0A087B950"/>
<dbReference type="RefSeq" id="WP_032684139.1">
    <property type="nucleotide sequence ID" value="NZ_JGZA01000028.1"/>
</dbReference>
<dbReference type="EMBL" id="JGZA01000028">
    <property type="protein sequence ID" value="KFI67550.1"/>
    <property type="molecule type" value="Genomic_DNA"/>
</dbReference>
<dbReference type="InterPro" id="IPR024047">
    <property type="entry name" value="MM3350-like_sf"/>
</dbReference>
<accession>A0A087B950</accession>
<dbReference type="PANTHER" id="PTHR41878:SF1">
    <property type="entry name" value="TNPR PROTEIN"/>
    <property type="match status" value="1"/>
</dbReference>
<name>A0A087B950_BIFLN</name>